<protein>
    <submittedName>
        <fullName evidence="2">Uncharacterized protein</fullName>
    </submittedName>
</protein>
<dbReference type="AlphaFoldDB" id="A0A7S1FUW0"/>
<feature type="compositionally biased region" description="Low complexity" evidence="1">
    <location>
        <begin position="27"/>
        <end position="39"/>
    </location>
</feature>
<feature type="compositionally biased region" description="Acidic residues" evidence="1">
    <location>
        <begin position="735"/>
        <end position="754"/>
    </location>
</feature>
<evidence type="ECO:0000256" key="1">
    <source>
        <dbReference type="SAM" id="MobiDB-lite"/>
    </source>
</evidence>
<evidence type="ECO:0000313" key="2">
    <source>
        <dbReference type="EMBL" id="CAD8891090.1"/>
    </source>
</evidence>
<reference evidence="2" key="1">
    <citation type="submission" date="2021-01" db="EMBL/GenBank/DDBJ databases">
        <authorList>
            <person name="Corre E."/>
            <person name="Pelletier E."/>
            <person name="Niang G."/>
            <person name="Scheremetjew M."/>
            <person name="Finn R."/>
            <person name="Kale V."/>
            <person name="Holt S."/>
            <person name="Cochrane G."/>
            <person name="Meng A."/>
            <person name="Brown T."/>
            <person name="Cohen L."/>
        </authorList>
    </citation>
    <scope>NUCLEOTIDE SEQUENCE</scope>
    <source>
        <strain evidence="2">308</strain>
    </source>
</reference>
<accession>A0A7S1FUW0</accession>
<proteinExistence type="predicted"/>
<feature type="region of interest" description="Disordered" evidence="1">
    <location>
        <begin position="17"/>
        <end position="39"/>
    </location>
</feature>
<sequence length="762" mass="88212">MGRKKFRKEVRAAAARAAVNEKKSGDESSSGSDSDSDGGLLYQEKNQKILDIINNNQIFVFKQMLDDGINIFTAITFKRCEGVEHDSFRECVILSQECPIGRNLELDSDTFMKKTRINVESMSEICATDDYDTSYDDYVKAKEDAISKMREKSDEKERHREDVVYPNFSLYSHLEGIQRTNAYVAQMIREYDDDECPIEEYLLTSEVNEEIYSYFVAKEQKFFEDHKKEDMELAPFAEYCKASYPRGGFHIDKYVSFHLLKSGGEPMKDYLDSYAMKSKRIIKETEEQFDCSSVLQHALETEYISDANDDSCSDEDDRYVVSNNNQPTYFFQLMVIFLFQDPESSPVHTVNETKNHKKLVKQIERARRMKNSWMDQWDDKDDIDWALFDTGVLYENDPQRKYFGWVINGITKNLVKDKDMYTVYYCDPKNAGTIVPVEMGYHSKVFTLSRLLVCNDISTAFFNAIDSADYGENVAAIGARMCKLSNTQKLQTRYGTYVKPFGFRILPRLHDMEKYCCISAVLHTIPFIIKWTFRDSQMMNQILDNAIHAHRHYNNGANIALSNLTKVMNTINKGADGRMDVYHFGKMMTKKMRKPNTFKVSEDSNYTPPLTKAWQIEDLLSLDEDSAFVLQVIERNNSINHMVAYVIEHKFHYIVDNSIGFFVRATKKSFNELGFIGIKNCHQVIWQKKKIDLPPFEESDDEFDSKSSDAKPSPEPSPKRQKVEESDDVVPGTCDDTDEVEEDNEVEEESQEEESQVHNICE</sequence>
<organism evidence="2">
    <name type="scientific">Corethron hystrix</name>
    <dbReference type="NCBI Taxonomy" id="216773"/>
    <lineage>
        <taxon>Eukaryota</taxon>
        <taxon>Sar</taxon>
        <taxon>Stramenopiles</taxon>
        <taxon>Ochrophyta</taxon>
        <taxon>Bacillariophyta</taxon>
        <taxon>Coscinodiscophyceae</taxon>
        <taxon>Corethrophycidae</taxon>
        <taxon>Corethrales</taxon>
        <taxon>Corethraceae</taxon>
        <taxon>Corethron</taxon>
    </lineage>
</organism>
<name>A0A7S1FUW0_9STRA</name>
<gene>
    <name evidence="2" type="ORF">CHYS00102_LOCUS18296</name>
</gene>
<dbReference type="EMBL" id="HBFR01025488">
    <property type="protein sequence ID" value="CAD8891090.1"/>
    <property type="molecule type" value="Transcribed_RNA"/>
</dbReference>
<feature type="region of interest" description="Disordered" evidence="1">
    <location>
        <begin position="696"/>
        <end position="762"/>
    </location>
</feature>